<keyword evidence="5" id="KW-0812">Transmembrane</keyword>
<keyword evidence="5" id="KW-0472">Membrane</keyword>
<dbReference type="EMBL" id="CAJNIZ010043748">
    <property type="protein sequence ID" value="CAE7667751.1"/>
    <property type="molecule type" value="Genomic_DNA"/>
</dbReference>
<dbReference type="SUPFAM" id="SSF57850">
    <property type="entry name" value="RING/U-box"/>
    <property type="match status" value="1"/>
</dbReference>
<reference evidence="7" key="1">
    <citation type="submission" date="2021-02" db="EMBL/GenBank/DDBJ databases">
        <authorList>
            <person name="Dougan E. K."/>
            <person name="Rhodes N."/>
            <person name="Thang M."/>
            <person name="Chan C."/>
        </authorList>
    </citation>
    <scope>NUCLEOTIDE SEQUENCE</scope>
</reference>
<evidence type="ECO:0000256" key="5">
    <source>
        <dbReference type="SAM" id="Phobius"/>
    </source>
</evidence>
<dbReference type="AlphaFoldDB" id="A0A812WBD1"/>
<evidence type="ECO:0000256" key="4">
    <source>
        <dbReference type="PROSITE-ProRule" id="PRU00175"/>
    </source>
</evidence>
<keyword evidence="3" id="KW-0862">Zinc</keyword>
<dbReference type="InterPro" id="IPR017907">
    <property type="entry name" value="Znf_RING_CS"/>
</dbReference>
<evidence type="ECO:0000313" key="7">
    <source>
        <dbReference type="EMBL" id="CAE7667751.1"/>
    </source>
</evidence>
<dbReference type="SMART" id="SM00184">
    <property type="entry name" value="RING"/>
    <property type="match status" value="1"/>
</dbReference>
<proteinExistence type="predicted"/>
<organism evidence="7 8">
    <name type="scientific">Symbiodinium pilosum</name>
    <name type="common">Dinoflagellate</name>
    <dbReference type="NCBI Taxonomy" id="2952"/>
    <lineage>
        <taxon>Eukaryota</taxon>
        <taxon>Sar</taxon>
        <taxon>Alveolata</taxon>
        <taxon>Dinophyceae</taxon>
        <taxon>Suessiales</taxon>
        <taxon>Symbiodiniaceae</taxon>
        <taxon>Symbiodinium</taxon>
    </lineage>
</organism>
<evidence type="ECO:0000256" key="2">
    <source>
        <dbReference type="ARBA" id="ARBA00022771"/>
    </source>
</evidence>
<evidence type="ECO:0000256" key="3">
    <source>
        <dbReference type="ARBA" id="ARBA00022833"/>
    </source>
</evidence>
<dbReference type="GO" id="GO:0008270">
    <property type="term" value="F:zinc ion binding"/>
    <property type="evidence" value="ECO:0007669"/>
    <property type="project" value="UniProtKB-KW"/>
</dbReference>
<comment type="caution">
    <text evidence="7">The sequence shown here is derived from an EMBL/GenBank/DDBJ whole genome shotgun (WGS) entry which is preliminary data.</text>
</comment>
<keyword evidence="5" id="KW-1133">Transmembrane helix</keyword>
<dbReference type="Proteomes" id="UP000649617">
    <property type="component" value="Unassembled WGS sequence"/>
</dbReference>
<dbReference type="Pfam" id="PF13920">
    <property type="entry name" value="zf-C3HC4_3"/>
    <property type="match status" value="1"/>
</dbReference>
<keyword evidence="2 4" id="KW-0863">Zinc-finger</keyword>
<feature type="transmembrane region" description="Helical" evidence="5">
    <location>
        <begin position="15"/>
        <end position="34"/>
    </location>
</feature>
<dbReference type="Gene3D" id="3.30.40.10">
    <property type="entry name" value="Zinc/RING finger domain, C3HC4 (zinc finger)"/>
    <property type="match status" value="1"/>
</dbReference>
<feature type="domain" description="RING-type" evidence="6">
    <location>
        <begin position="120"/>
        <end position="157"/>
    </location>
</feature>
<dbReference type="PROSITE" id="PS50089">
    <property type="entry name" value="ZF_RING_2"/>
    <property type="match status" value="1"/>
</dbReference>
<dbReference type="InterPro" id="IPR001841">
    <property type="entry name" value="Znf_RING"/>
</dbReference>
<evidence type="ECO:0000313" key="8">
    <source>
        <dbReference type="Proteomes" id="UP000649617"/>
    </source>
</evidence>
<accession>A0A812WBD1</accession>
<evidence type="ECO:0000256" key="1">
    <source>
        <dbReference type="ARBA" id="ARBA00022723"/>
    </source>
</evidence>
<name>A0A812WBD1_SYMPI</name>
<sequence>MGNVLLGAGEEGLKLLPIAIGVSFIVYVLVRAIFGGCRPFLHQLSSECGELMGYPPLPPLEPPEAREPFSTESPSLVQVLLDRLPQRSAPLSMLLGLQPASHIPAPSTAEPAAAAGVPTCPVCMLNWPNAALDCGHRVCAACLPEIQRRSNCCPVCRDPIRQVMRLYN</sequence>
<evidence type="ECO:0000259" key="6">
    <source>
        <dbReference type="PROSITE" id="PS50089"/>
    </source>
</evidence>
<keyword evidence="1" id="KW-0479">Metal-binding</keyword>
<gene>
    <name evidence="7" type="primary">RGLG4</name>
    <name evidence="7" type="ORF">SPIL2461_LOCUS18326</name>
</gene>
<dbReference type="InterPro" id="IPR013083">
    <property type="entry name" value="Znf_RING/FYVE/PHD"/>
</dbReference>
<protein>
    <submittedName>
        <fullName evidence="7">RGLG4 protein</fullName>
    </submittedName>
</protein>
<dbReference type="PROSITE" id="PS00518">
    <property type="entry name" value="ZF_RING_1"/>
    <property type="match status" value="1"/>
</dbReference>
<dbReference type="OrthoDB" id="3045089at2759"/>
<keyword evidence="8" id="KW-1185">Reference proteome</keyword>